<evidence type="ECO:0000313" key="1">
    <source>
        <dbReference type="EMBL" id="KXB54919.1"/>
    </source>
</evidence>
<proteinExistence type="predicted"/>
<evidence type="ECO:0000313" key="2">
    <source>
        <dbReference type="Proteomes" id="UP000070394"/>
    </source>
</evidence>
<comment type="caution">
    <text evidence="1">The sequence shown here is derived from an EMBL/GenBank/DDBJ whole genome shotgun (WGS) entry which is preliminary data.</text>
</comment>
<dbReference type="AlphaFoldDB" id="A0A133ZHJ9"/>
<name>A0A133ZHJ9_9FIRM</name>
<sequence>MMDIIICRIKYPNDPTGNTNVHQHFIGSFEGSTLELYSISSIMGKEYKVYSEEGNPNEDYYLIIGEELLECKLRVPSFIDCTKSYILKISEDVDISKLNGRAIPIDIRENIVDKISLMKENKKLKRYCIDMNEFISINNKVKK</sequence>
<protein>
    <submittedName>
        <fullName evidence="1">Uncharacterized protein</fullName>
    </submittedName>
</protein>
<dbReference type="OrthoDB" id="2056868at2"/>
<dbReference type="Proteomes" id="UP000070394">
    <property type="component" value="Unassembled WGS sequence"/>
</dbReference>
<reference evidence="2" key="1">
    <citation type="submission" date="2016-01" db="EMBL/GenBank/DDBJ databases">
        <authorList>
            <person name="Mitreva M."/>
            <person name="Pepin K.H."/>
            <person name="Mihindukulasuriya K.A."/>
            <person name="Fulton R."/>
            <person name="Fronick C."/>
            <person name="O'Laughlin M."/>
            <person name="Miner T."/>
            <person name="Herter B."/>
            <person name="Rosa B.A."/>
            <person name="Cordes M."/>
            <person name="Tomlinson C."/>
            <person name="Wollam A."/>
            <person name="Palsikar V.B."/>
            <person name="Mardis E.R."/>
            <person name="Wilson R.K."/>
        </authorList>
    </citation>
    <scope>NUCLEOTIDE SEQUENCE [LARGE SCALE GENOMIC DNA]</scope>
    <source>
        <strain evidence="2">DNF00896</strain>
    </source>
</reference>
<dbReference type="RefSeq" id="WP_060931872.1">
    <property type="nucleotide sequence ID" value="NZ_KQ959840.1"/>
</dbReference>
<accession>A0A133ZHJ9</accession>
<dbReference type="STRING" id="467210.HMPREF1866_02283"/>
<dbReference type="EMBL" id="LSDA01000124">
    <property type="protein sequence ID" value="KXB54919.1"/>
    <property type="molecule type" value="Genomic_DNA"/>
</dbReference>
<dbReference type="PATRIC" id="fig|467210.3.peg.2261"/>
<keyword evidence="2" id="KW-1185">Reference proteome</keyword>
<organism evidence="1 2">
    <name type="scientific">Lachnoanaerobaculum saburreum</name>
    <dbReference type="NCBI Taxonomy" id="467210"/>
    <lineage>
        <taxon>Bacteria</taxon>
        <taxon>Bacillati</taxon>
        <taxon>Bacillota</taxon>
        <taxon>Clostridia</taxon>
        <taxon>Lachnospirales</taxon>
        <taxon>Lachnospiraceae</taxon>
        <taxon>Lachnoanaerobaculum</taxon>
    </lineage>
</organism>
<gene>
    <name evidence="1" type="ORF">HMPREF1866_02283</name>
</gene>